<evidence type="ECO:0000313" key="2">
    <source>
        <dbReference type="Proteomes" id="UP000276133"/>
    </source>
</evidence>
<proteinExistence type="predicted"/>
<accession>A0A3M7Q206</accession>
<sequence>MSIDETNDYETVCASMSSITSFKETSTSIHKIYECLKPGFVLLFCYSLFNHQLANEFSKIKNCIMHELMKAYRWMVGRQFSETAI</sequence>
<dbReference type="AlphaFoldDB" id="A0A3M7Q206"/>
<keyword evidence="2" id="KW-1185">Reference proteome</keyword>
<name>A0A3M7Q206_BRAPC</name>
<organism evidence="1 2">
    <name type="scientific">Brachionus plicatilis</name>
    <name type="common">Marine rotifer</name>
    <name type="synonym">Brachionus muelleri</name>
    <dbReference type="NCBI Taxonomy" id="10195"/>
    <lineage>
        <taxon>Eukaryota</taxon>
        <taxon>Metazoa</taxon>
        <taxon>Spiralia</taxon>
        <taxon>Gnathifera</taxon>
        <taxon>Rotifera</taxon>
        <taxon>Eurotatoria</taxon>
        <taxon>Monogononta</taxon>
        <taxon>Pseudotrocha</taxon>
        <taxon>Ploima</taxon>
        <taxon>Brachionidae</taxon>
        <taxon>Brachionus</taxon>
    </lineage>
</organism>
<gene>
    <name evidence="1" type="ORF">BpHYR1_005337</name>
</gene>
<comment type="caution">
    <text evidence="1">The sequence shown here is derived from an EMBL/GenBank/DDBJ whole genome shotgun (WGS) entry which is preliminary data.</text>
</comment>
<protein>
    <submittedName>
        <fullName evidence="1">Uncharacterized protein</fullName>
    </submittedName>
</protein>
<dbReference type="Proteomes" id="UP000276133">
    <property type="component" value="Unassembled WGS sequence"/>
</dbReference>
<reference evidence="1 2" key="1">
    <citation type="journal article" date="2018" name="Sci. Rep.">
        <title>Genomic signatures of local adaptation to the degree of environmental predictability in rotifers.</title>
        <authorList>
            <person name="Franch-Gras L."/>
            <person name="Hahn C."/>
            <person name="Garcia-Roger E.M."/>
            <person name="Carmona M.J."/>
            <person name="Serra M."/>
            <person name="Gomez A."/>
        </authorList>
    </citation>
    <scope>NUCLEOTIDE SEQUENCE [LARGE SCALE GENOMIC DNA]</scope>
    <source>
        <strain evidence="1">HYR1</strain>
    </source>
</reference>
<evidence type="ECO:0000313" key="1">
    <source>
        <dbReference type="EMBL" id="RNA05065.1"/>
    </source>
</evidence>
<dbReference type="EMBL" id="REGN01007870">
    <property type="protein sequence ID" value="RNA05065.1"/>
    <property type="molecule type" value="Genomic_DNA"/>
</dbReference>